<dbReference type="SUPFAM" id="SSF56529">
    <property type="entry name" value="FAH"/>
    <property type="match status" value="1"/>
</dbReference>
<dbReference type="PANTHER" id="PTHR42796:SF4">
    <property type="entry name" value="FUMARYLACETOACETATE HYDROLASE DOMAIN-CONTAINING PROTEIN 2A"/>
    <property type="match status" value="1"/>
</dbReference>
<dbReference type="FunFam" id="3.90.850.10:FF:000002">
    <property type="entry name" value="2-hydroxyhepta-2,4-diene-1,7-dioate isomerase"/>
    <property type="match status" value="1"/>
</dbReference>
<dbReference type="Gene3D" id="3.90.850.10">
    <property type="entry name" value="Fumarylacetoacetase-like, C-terminal domain"/>
    <property type="match status" value="1"/>
</dbReference>
<sequence length="289" mass="31035">MKLCRFGPPGREKPGLVDGAGTVRDLTGIVADIDPAVLSPAGLSQLSNLDPAALPPAPDGVRLGVPFMGTSKIVAVGLNYADHAKEAGLPVPEEVITFMKAVSSLSGPFDDVVLPKDSAHADWEVELGVVIGREMSYVDEADALDHVAGYVVANDVSERFDQKERGSQWSKGKGHDTFCPTGPWLVTKDEVPDPQDLSMWLELNGDRMQDGSTRTMIFSVAESLAYISRFVTLMPGDLVITGTPPGVGEGQKPDKIFLKEGDVMRLGIEGLGEQQQRVASWRPRNERGA</sequence>
<accession>A0A840I5B4</accession>
<dbReference type="InterPro" id="IPR051121">
    <property type="entry name" value="FAH"/>
</dbReference>
<proteinExistence type="inferred from homology"/>
<feature type="domain" description="Fumarylacetoacetase-like C-terminal" evidence="3">
    <location>
        <begin position="72"/>
        <end position="278"/>
    </location>
</feature>
<evidence type="ECO:0000256" key="1">
    <source>
        <dbReference type="ARBA" id="ARBA00010211"/>
    </source>
</evidence>
<evidence type="ECO:0000313" key="5">
    <source>
        <dbReference type="Proteomes" id="UP000563524"/>
    </source>
</evidence>
<dbReference type="GO" id="GO:0019752">
    <property type="term" value="P:carboxylic acid metabolic process"/>
    <property type="evidence" value="ECO:0007669"/>
    <property type="project" value="UniProtKB-ARBA"/>
</dbReference>
<keyword evidence="2" id="KW-0479">Metal-binding</keyword>
<evidence type="ECO:0000313" key="4">
    <source>
        <dbReference type="EMBL" id="MBB4659572.1"/>
    </source>
</evidence>
<comment type="similarity">
    <text evidence="1">Belongs to the FAH family.</text>
</comment>
<reference evidence="4 5" key="1">
    <citation type="submission" date="2020-08" db="EMBL/GenBank/DDBJ databases">
        <title>Genomic Encyclopedia of Type Strains, Phase IV (KMG-IV): sequencing the most valuable type-strain genomes for metagenomic binning, comparative biology and taxonomic classification.</title>
        <authorList>
            <person name="Goeker M."/>
        </authorList>
    </citation>
    <scope>NUCLEOTIDE SEQUENCE [LARGE SCALE GENOMIC DNA]</scope>
    <source>
        <strain evidence="4 5">DSM 102850</strain>
    </source>
</reference>
<dbReference type="GO" id="GO:0016853">
    <property type="term" value="F:isomerase activity"/>
    <property type="evidence" value="ECO:0007669"/>
    <property type="project" value="UniProtKB-ARBA"/>
</dbReference>
<comment type="caution">
    <text evidence="4">The sequence shown here is derived from an EMBL/GenBank/DDBJ whole genome shotgun (WGS) entry which is preliminary data.</text>
</comment>
<gene>
    <name evidence="4" type="ORF">GGQ59_002109</name>
</gene>
<dbReference type="AlphaFoldDB" id="A0A840I5B4"/>
<name>A0A840I5B4_9PROT</name>
<evidence type="ECO:0000256" key="2">
    <source>
        <dbReference type="ARBA" id="ARBA00022723"/>
    </source>
</evidence>
<keyword evidence="5" id="KW-1185">Reference proteome</keyword>
<dbReference type="Proteomes" id="UP000563524">
    <property type="component" value="Unassembled WGS sequence"/>
</dbReference>
<organism evidence="4 5">
    <name type="scientific">Parvularcula dongshanensis</name>
    <dbReference type="NCBI Taxonomy" id="1173995"/>
    <lineage>
        <taxon>Bacteria</taxon>
        <taxon>Pseudomonadati</taxon>
        <taxon>Pseudomonadota</taxon>
        <taxon>Alphaproteobacteria</taxon>
        <taxon>Parvularculales</taxon>
        <taxon>Parvularculaceae</taxon>
        <taxon>Parvularcula</taxon>
    </lineage>
</organism>
<protein>
    <submittedName>
        <fullName evidence="4">2-keto-4-pentenoate hydratase/2-oxohepta-3-ene-1,7-dioic acid hydratase in catechol pathway</fullName>
    </submittedName>
</protein>
<evidence type="ECO:0000259" key="3">
    <source>
        <dbReference type="Pfam" id="PF01557"/>
    </source>
</evidence>
<dbReference type="PANTHER" id="PTHR42796">
    <property type="entry name" value="FUMARYLACETOACETATE HYDROLASE DOMAIN-CONTAINING PROTEIN 2A-RELATED"/>
    <property type="match status" value="1"/>
</dbReference>
<dbReference type="InterPro" id="IPR011234">
    <property type="entry name" value="Fumarylacetoacetase-like_C"/>
</dbReference>
<dbReference type="RefSeq" id="WP_183818299.1">
    <property type="nucleotide sequence ID" value="NZ_JACHOB010000004.1"/>
</dbReference>
<dbReference type="Pfam" id="PF01557">
    <property type="entry name" value="FAA_hydrolase"/>
    <property type="match status" value="1"/>
</dbReference>
<dbReference type="GO" id="GO:0046872">
    <property type="term" value="F:metal ion binding"/>
    <property type="evidence" value="ECO:0007669"/>
    <property type="project" value="UniProtKB-KW"/>
</dbReference>
<dbReference type="InterPro" id="IPR036663">
    <property type="entry name" value="Fumarylacetoacetase_C_sf"/>
</dbReference>
<dbReference type="EMBL" id="JACHOB010000004">
    <property type="protein sequence ID" value="MBB4659572.1"/>
    <property type="molecule type" value="Genomic_DNA"/>
</dbReference>